<dbReference type="EMBL" id="FOUU01000011">
    <property type="protein sequence ID" value="SFN04426.1"/>
    <property type="molecule type" value="Genomic_DNA"/>
</dbReference>
<organism evidence="2 3">
    <name type="scientific">Thermodesulforhabdus norvegica</name>
    <dbReference type="NCBI Taxonomy" id="39841"/>
    <lineage>
        <taxon>Bacteria</taxon>
        <taxon>Pseudomonadati</taxon>
        <taxon>Thermodesulfobacteriota</taxon>
        <taxon>Syntrophobacteria</taxon>
        <taxon>Syntrophobacterales</taxon>
        <taxon>Thermodesulforhabdaceae</taxon>
        <taxon>Thermodesulforhabdus</taxon>
    </lineage>
</organism>
<dbReference type="CDD" id="cd01045">
    <property type="entry name" value="Ferritin_like_AB"/>
    <property type="match status" value="1"/>
</dbReference>
<dbReference type="STRING" id="39841.SAMN05660836_02458"/>
<keyword evidence="3" id="KW-1185">Reference proteome</keyword>
<reference evidence="2 3" key="1">
    <citation type="submission" date="2016-10" db="EMBL/GenBank/DDBJ databases">
        <authorList>
            <person name="de Groot N.N."/>
        </authorList>
    </citation>
    <scope>NUCLEOTIDE SEQUENCE [LARGE SCALE GENOMIC DNA]</scope>
    <source>
        <strain evidence="2 3">DSM 9990</strain>
    </source>
</reference>
<evidence type="ECO:0000259" key="1">
    <source>
        <dbReference type="Pfam" id="PF02915"/>
    </source>
</evidence>
<evidence type="ECO:0000313" key="3">
    <source>
        <dbReference type="Proteomes" id="UP000199611"/>
    </source>
</evidence>
<protein>
    <submittedName>
        <fullName evidence="2">Rubrerythrin</fullName>
    </submittedName>
</protein>
<name>A0A1I4VTT9_9BACT</name>
<dbReference type="OrthoDB" id="9808511at2"/>
<evidence type="ECO:0000313" key="2">
    <source>
        <dbReference type="EMBL" id="SFN04426.1"/>
    </source>
</evidence>
<accession>A0A1I4VTT9</accession>
<dbReference type="InterPro" id="IPR003251">
    <property type="entry name" value="Rr_diiron-bd_dom"/>
</dbReference>
<dbReference type="SUPFAM" id="SSF47240">
    <property type="entry name" value="Ferritin-like"/>
    <property type="match status" value="1"/>
</dbReference>
<dbReference type="InterPro" id="IPR012347">
    <property type="entry name" value="Ferritin-like"/>
</dbReference>
<dbReference type="Gene3D" id="1.20.1260.10">
    <property type="match status" value="1"/>
</dbReference>
<dbReference type="AlphaFoldDB" id="A0A1I4VTT9"/>
<dbReference type="InterPro" id="IPR009078">
    <property type="entry name" value="Ferritin-like_SF"/>
</dbReference>
<proteinExistence type="predicted"/>
<dbReference type="GO" id="GO:0046872">
    <property type="term" value="F:metal ion binding"/>
    <property type="evidence" value="ECO:0007669"/>
    <property type="project" value="InterPro"/>
</dbReference>
<dbReference type="Proteomes" id="UP000199611">
    <property type="component" value="Unassembled WGS sequence"/>
</dbReference>
<sequence length="169" mass="20010">MQNLDRLINVYEFALNQEYTGKAFFETALSRLSVGAAVDAFKKLIQEEEKHIRFISSILERLREGKELRVEELREVVGEVPNYFVDRATKERLDSTVLDSMIPDVTVFNTAWLIEKDLSDFYRRMAERSDGEVRGAFRLLSEWEKVHEEFFREYRDRLQKMYEGLPWGG</sequence>
<dbReference type="RefSeq" id="WP_093396168.1">
    <property type="nucleotide sequence ID" value="NZ_FOUU01000011.1"/>
</dbReference>
<dbReference type="Pfam" id="PF02915">
    <property type="entry name" value="Rubrerythrin"/>
    <property type="match status" value="1"/>
</dbReference>
<feature type="domain" description="Rubrerythrin diiron-binding" evidence="1">
    <location>
        <begin position="12"/>
        <end position="153"/>
    </location>
</feature>
<dbReference type="GO" id="GO:0016491">
    <property type="term" value="F:oxidoreductase activity"/>
    <property type="evidence" value="ECO:0007669"/>
    <property type="project" value="InterPro"/>
</dbReference>
<gene>
    <name evidence="2" type="ORF">SAMN05660836_02458</name>
</gene>